<dbReference type="SUPFAM" id="SSF51445">
    <property type="entry name" value="(Trans)glycosidases"/>
    <property type="match status" value="1"/>
</dbReference>
<dbReference type="WBParaSite" id="NBR_0001009901-mRNA-1">
    <property type="protein sequence ID" value="NBR_0001009901-mRNA-1"/>
    <property type="gene ID" value="NBR_0001009901"/>
</dbReference>
<dbReference type="Gene3D" id="2.60.40.1760">
    <property type="entry name" value="glycosyl hydrolase (family 31)"/>
    <property type="match status" value="1"/>
</dbReference>
<feature type="domain" description="Glycoside hydrolase family 31 TIM barrel" evidence="6">
    <location>
        <begin position="262"/>
        <end position="359"/>
    </location>
</feature>
<keyword evidence="9" id="KW-1185">Reference proteome</keyword>
<keyword evidence="4" id="KW-0326">Glycosidase</keyword>
<dbReference type="SUPFAM" id="SSF74650">
    <property type="entry name" value="Galactose mutarotase-like"/>
    <property type="match status" value="1"/>
</dbReference>
<dbReference type="GO" id="GO:0005975">
    <property type="term" value="P:carbohydrate metabolic process"/>
    <property type="evidence" value="ECO:0007669"/>
    <property type="project" value="InterPro"/>
</dbReference>
<dbReference type="InterPro" id="IPR025887">
    <property type="entry name" value="Glyco_hydro_31_N_dom"/>
</dbReference>
<feature type="region of interest" description="Disordered" evidence="5">
    <location>
        <begin position="1"/>
        <end position="21"/>
    </location>
</feature>
<dbReference type="GO" id="GO:0004558">
    <property type="term" value="F:alpha-1,4-glucosidase activity"/>
    <property type="evidence" value="ECO:0007669"/>
    <property type="project" value="TreeGrafter"/>
</dbReference>
<dbReference type="InterPro" id="IPR011013">
    <property type="entry name" value="Gal_mutarotase_sf_dom"/>
</dbReference>
<evidence type="ECO:0000313" key="8">
    <source>
        <dbReference type="EMBL" id="VDL73689.1"/>
    </source>
</evidence>
<evidence type="ECO:0000259" key="6">
    <source>
        <dbReference type="Pfam" id="PF01055"/>
    </source>
</evidence>
<comment type="similarity">
    <text evidence="1 4">Belongs to the glycosyl hydrolase 31 family.</text>
</comment>
<accession>A0A158QZG7</accession>
<evidence type="ECO:0000313" key="10">
    <source>
        <dbReference type="WBParaSite" id="NBR_0001009901-mRNA-1"/>
    </source>
</evidence>
<gene>
    <name evidence="8" type="ORF">NBR_LOCUS10100</name>
</gene>
<evidence type="ECO:0000256" key="4">
    <source>
        <dbReference type="RuleBase" id="RU361185"/>
    </source>
</evidence>
<dbReference type="Pfam" id="PF13802">
    <property type="entry name" value="Gal_mutarotas_2"/>
    <property type="match status" value="1"/>
</dbReference>
<sequence length="379" mass="43525">MSFSQVITLKKNKGPKNPWGPDMQEIKFKTKNIGKTLNVKIYVDGRYEPPLDLPRQPTKSNDTLEINHVTTAPGEHIVAFLVRSPTRSYGFHYESSPIAHKVKTAHSKQTDTFYFLVKRKSSQRAIFDTSIGGLIFSDKFLQIATYLPSNALYGFGENSHQSLQHDFSRYTTWGMFARDEHPHYSALNTNNLYGVHPFYMIMEPDGCAHGVFIHNTNAQEITTAPGPALIYRTIGGNIDLFFFPGPTPEEVIQQYLALIGKPVMPAYWALGFQLSRWMYNDLFEMKRIVARNMQAGIPLETVVADIDYMDRYKDFTVGPKYEGLGEYVKQLHSWNMRSILIYDPAIQVDYGTFERGIKSSRVLGGLRVRREWGNEWRRR</sequence>
<evidence type="ECO:0000256" key="2">
    <source>
        <dbReference type="ARBA" id="ARBA00023180"/>
    </source>
</evidence>
<dbReference type="Pfam" id="PF01055">
    <property type="entry name" value="Glyco_hydro_31_2nd"/>
    <property type="match status" value="1"/>
</dbReference>
<feature type="domain" description="Glycoside hydrolase family 31 N-terminal" evidence="7">
    <location>
        <begin position="148"/>
        <end position="217"/>
    </location>
</feature>
<dbReference type="Gene3D" id="3.20.20.80">
    <property type="entry name" value="Glycosidases"/>
    <property type="match status" value="1"/>
</dbReference>
<dbReference type="InterPro" id="IPR000322">
    <property type="entry name" value="Glyco_hydro_31_TIM"/>
</dbReference>
<evidence type="ECO:0000256" key="3">
    <source>
        <dbReference type="ARBA" id="ARBA00041343"/>
    </source>
</evidence>
<dbReference type="PANTHER" id="PTHR22762">
    <property type="entry name" value="ALPHA-GLUCOSIDASE"/>
    <property type="match status" value="1"/>
</dbReference>
<dbReference type="InterPro" id="IPR017853">
    <property type="entry name" value="GH"/>
</dbReference>
<protein>
    <recommendedName>
        <fullName evidence="3">Maltase</fullName>
    </recommendedName>
</protein>
<name>A0A158QZG7_NIPBR</name>
<evidence type="ECO:0000259" key="7">
    <source>
        <dbReference type="Pfam" id="PF13802"/>
    </source>
</evidence>
<dbReference type="STRING" id="27835.A0A158QZG7"/>
<reference evidence="10" key="1">
    <citation type="submission" date="2016-04" db="UniProtKB">
        <authorList>
            <consortium name="WormBaseParasite"/>
        </authorList>
    </citation>
    <scope>IDENTIFICATION</scope>
</reference>
<dbReference type="EMBL" id="UYSL01020254">
    <property type="protein sequence ID" value="VDL73689.1"/>
    <property type="molecule type" value="Genomic_DNA"/>
</dbReference>
<dbReference type="GO" id="GO:0030246">
    <property type="term" value="F:carbohydrate binding"/>
    <property type="evidence" value="ECO:0007669"/>
    <property type="project" value="InterPro"/>
</dbReference>
<evidence type="ECO:0000256" key="1">
    <source>
        <dbReference type="ARBA" id="ARBA00007806"/>
    </source>
</evidence>
<dbReference type="OMA" id="VWIVSCY"/>
<reference evidence="8 9" key="2">
    <citation type="submission" date="2018-11" db="EMBL/GenBank/DDBJ databases">
        <authorList>
            <consortium name="Pathogen Informatics"/>
        </authorList>
    </citation>
    <scope>NUCLEOTIDE SEQUENCE [LARGE SCALE GENOMIC DNA]</scope>
</reference>
<evidence type="ECO:0000256" key="5">
    <source>
        <dbReference type="SAM" id="MobiDB-lite"/>
    </source>
</evidence>
<keyword evidence="4" id="KW-0378">Hydrolase</keyword>
<dbReference type="Proteomes" id="UP000271162">
    <property type="component" value="Unassembled WGS sequence"/>
</dbReference>
<keyword evidence="2" id="KW-0325">Glycoprotein</keyword>
<dbReference type="CDD" id="cd14752">
    <property type="entry name" value="GH31_N"/>
    <property type="match status" value="1"/>
</dbReference>
<dbReference type="AlphaFoldDB" id="A0A158QZG7"/>
<proteinExistence type="inferred from homology"/>
<dbReference type="PANTHER" id="PTHR22762:SF133">
    <property type="entry name" value="P-TYPE DOMAIN-CONTAINING PROTEIN"/>
    <property type="match status" value="1"/>
</dbReference>
<evidence type="ECO:0000313" key="9">
    <source>
        <dbReference type="Proteomes" id="UP000271162"/>
    </source>
</evidence>
<organism evidence="10">
    <name type="scientific">Nippostrongylus brasiliensis</name>
    <name type="common">Rat hookworm</name>
    <dbReference type="NCBI Taxonomy" id="27835"/>
    <lineage>
        <taxon>Eukaryota</taxon>
        <taxon>Metazoa</taxon>
        <taxon>Ecdysozoa</taxon>
        <taxon>Nematoda</taxon>
        <taxon>Chromadorea</taxon>
        <taxon>Rhabditida</taxon>
        <taxon>Rhabditina</taxon>
        <taxon>Rhabditomorpha</taxon>
        <taxon>Strongyloidea</taxon>
        <taxon>Heligmosomidae</taxon>
        <taxon>Nippostrongylus</taxon>
    </lineage>
</organism>